<dbReference type="EMBL" id="QGKM01000083">
    <property type="protein sequence ID" value="PWQ92548.1"/>
    <property type="molecule type" value="Genomic_DNA"/>
</dbReference>
<keyword evidence="2" id="KW-1185">Reference proteome</keyword>
<protein>
    <submittedName>
        <fullName evidence="1">Uncharacterized protein</fullName>
    </submittedName>
</protein>
<accession>A0A317C1X3</accession>
<dbReference type="Proteomes" id="UP000245539">
    <property type="component" value="Unassembled WGS sequence"/>
</dbReference>
<comment type="caution">
    <text evidence="1">The sequence shown here is derived from an EMBL/GenBank/DDBJ whole genome shotgun (WGS) entry which is preliminary data.</text>
</comment>
<proteinExistence type="predicted"/>
<reference evidence="1 2" key="1">
    <citation type="submission" date="2018-05" db="EMBL/GenBank/DDBJ databases">
        <title>Leucothrix arctica sp. nov., isolated from Arctic seawater.</title>
        <authorList>
            <person name="Choi A."/>
            <person name="Baek K."/>
        </authorList>
    </citation>
    <scope>NUCLEOTIDE SEQUENCE [LARGE SCALE GENOMIC DNA]</scope>
    <source>
        <strain evidence="1 2">JCM 18388</strain>
    </source>
</reference>
<evidence type="ECO:0000313" key="2">
    <source>
        <dbReference type="Proteomes" id="UP000245539"/>
    </source>
</evidence>
<sequence length="65" mass="7325">MIINIICIYNMKFIMPTVKSLMARFGIKQPEGELAIRTRNEANEDRVGDELKLATCSSQAANTYT</sequence>
<organism evidence="1 2">
    <name type="scientific">Leucothrix pacifica</name>
    <dbReference type="NCBI Taxonomy" id="1247513"/>
    <lineage>
        <taxon>Bacteria</taxon>
        <taxon>Pseudomonadati</taxon>
        <taxon>Pseudomonadota</taxon>
        <taxon>Gammaproteobacteria</taxon>
        <taxon>Thiotrichales</taxon>
        <taxon>Thiotrichaceae</taxon>
        <taxon>Leucothrix</taxon>
    </lineage>
</organism>
<gene>
    <name evidence="1" type="ORF">DKW60_20385</name>
</gene>
<dbReference type="AlphaFoldDB" id="A0A317C1X3"/>
<evidence type="ECO:0000313" key="1">
    <source>
        <dbReference type="EMBL" id="PWQ92548.1"/>
    </source>
</evidence>
<name>A0A317C1X3_9GAMM</name>